<dbReference type="PANTHER" id="PTHR21096">
    <property type="entry name" value="PROTEIN FAM136A"/>
    <property type="match status" value="1"/>
</dbReference>
<name>A0AA88Y659_PINIB</name>
<dbReference type="GO" id="GO:0005737">
    <property type="term" value="C:cytoplasm"/>
    <property type="evidence" value="ECO:0007669"/>
    <property type="project" value="TreeGrafter"/>
</dbReference>
<evidence type="ECO:0000313" key="3">
    <source>
        <dbReference type="Proteomes" id="UP001186944"/>
    </source>
</evidence>
<dbReference type="EMBL" id="VSWD01000008">
    <property type="protein sequence ID" value="KAK3095126.1"/>
    <property type="molecule type" value="Genomic_DNA"/>
</dbReference>
<dbReference type="InterPro" id="IPR008560">
    <property type="entry name" value="DUF842_euk"/>
</dbReference>
<evidence type="ECO:0000313" key="2">
    <source>
        <dbReference type="EMBL" id="KAK3095126.1"/>
    </source>
</evidence>
<protein>
    <recommendedName>
        <fullName evidence="4">Protein FAM136A</fullName>
    </recommendedName>
</protein>
<proteinExistence type="inferred from homology"/>
<keyword evidence="3" id="KW-1185">Reference proteome</keyword>
<dbReference type="Pfam" id="PF05811">
    <property type="entry name" value="DUF842"/>
    <property type="match status" value="1"/>
</dbReference>
<evidence type="ECO:0008006" key="4">
    <source>
        <dbReference type="Google" id="ProtNLM"/>
    </source>
</evidence>
<accession>A0AA88Y659</accession>
<organism evidence="2 3">
    <name type="scientific">Pinctada imbricata</name>
    <name type="common">Atlantic pearl-oyster</name>
    <name type="synonym">Pinctada martensii</name>
    <dbReference type="NCBI Taxonomy" id="66713"/>
    <lineage>
        <taxon>Eukaryota</taxon>
        <taxon>Metazoa</taxon>
        <taxon>Spiralia</taxon>
        <taxon>Lophotrochozoa</taxon>
        <taxon>Mollusca</taxon>
        <taxon>Bivalvia</taxon>
        <taxon>Autobranchia</taxon>
        <taxon>Pteriomorphia</taxon>
        <taxon>Pterioida</taxon>
        <taxon>Pterioidea</taxon>
        <taxon>Pteriidae</taxon>
        <taxon>Pinctada</taxon>
    </lineage>
</organism>
<dbReference type="AlphaFoldDB" id="A0AA88Y659"/>
<sequence>MDCQDRARDLMTKNNNDSAKVRTEMENCFITCADTHIALLPTMDKRIRESLAKMK</sequence>
<comment type="caution">
    <text evidence="2">The sequence shown here is derived from an EMBL/GenBank/DDBJ whole genome shotgun (WGS) entry which is preliminary data.</text>
</comment>
<gene>
    <name evidence="2" type="ORF">FSP39_010624</name>
</gene>
<dbReference type="Proteomes" id="UP001186944">
    <property type="component" value="Unassembled WGS sequence"/>
</dbReference>
<comment type="similarity">
    <text evidence="1">Belongs to the FAM136 family.</text>
</comment>
<evidence type="ECO:0000256" key="1">
    <source>
        <dbReference type="ARBA" id="ARBA00009952"/>
    </source>
</evidence>
<reference evidence="2" key="1">
    <citation type="submission" date="2019-08" db="EMBL/GenBank/DDBJ databases">
        <title>The improved chromosome-level genome for the pearl oyster Pinctada fucata martensii using PacBio sequencing and Hi-C.</title>
        <authorList>
            <person name="Zheng Z."/>
        </authorList>
    </citation>
    <scope>NUCLEOTIDE SEQUENCE</scope>
    <source>
        <strain evidence="2">ZZ-2019</strain>
        <tissue evidence="2">Adductor muscle</tissue>
    </source>
</reference>
<dbReference type="PANTHER" id="PTHR21096:SF0">
    <property type="entry name" value="PROTEIN FAM136A"/>
    <property type="match status" value="1"/>
</dbReference>